<sequence>MNHYRLYIIGPHGRIAKALDLHYPDDDVAVRAANRQPHSYGMELWAGPRKVRVFPKVPRLSNEAA</sequence>
<organism evidence="1 2">
    <name type="scientific">Sphingomonas longa</name>
    <dbReference type="NCBI Taxonomy" id="2778730"/>
    <lineage>
        <taxon>Bacteria</taxon>
        <taxon>Pseudomonadati</taxon>
        <taxon>Pseudomonadota</taxon>
        <taxon>Alphaproteobacteria</taxon>
        <taxon>Sphingomonadales</taxon>
        <taxon>Sphingomonadaceae</taxon>
        <taxon>Sphingomonas</taxon>
    </lineage>
</organism>
<reference evidence="1 2" key="1">
    <citation type="submission" date="2020-12" db="EMBL/GenBank/DDBJ databases">
        <title>Sphingomonas sp.</title>
        <authorList>
            <person name="Kim M.K."/>
        </authorList>
    </citation>
    <scope>NUCLEOTIDE SEQUENCE [LARGE SCALE GENOMIC DNA]</scope>
    <source>
        <strain evidence="1 2">BT552</strain>
    </source>
</reference>
<keyword evidence="2" id="KW-1185">Reference proteome</keyword>
<dbReference type="RefSeq" id="WP_204199867.1">
    <property type="nucleotide sequence ID" value="NZ_JAFEMC010000004.1"/>
</dbReference>
<protein>
    <submittedName>
        <fullName evidence="1">Uncharacterized protein</fullName>
    </submittedName>
</protein>
<evidence type="ECO:0000313" key="2">
    <source>
        <dbReference type="Proteomes" id="UP000763641"/>
    </source>
</evidence>
<name>A0ABS2DBA1_9SPHN</name>
<accession>A0ABS2DBA1</accession>
<proteinExistence type="predicted"/>
<evidence type="ECO:0000313" key="1">
    <source>
        <dbReference type="EMBL" id="MBM6577773.1"/>
    </source>
</evidence>
<dbReference type="EMBL" id="JAFEMC010000004">
    <property type="protein sequence ID" value="MBM6577773.1"/>
    <property type="molecule type" value="Genomic_DNA"/>
</dbReference>
<dbReference type="Proteomes" id="UP000763641">
    <property type="component" value="Unassembled WGS sequence"/>
</dbReference>
<gene>
    <name evidence="1" type="ORF">ILT43_15430</name>
</gene>
<comment type="caution">
    <text evidence="1">The sequence shown here is derived from an EMBL/GenBank/DDBJ whole genome shotgun (WGS) entry which is preliminary data.</text>
</comment>